<dbReference type="PANTHER" id="PTHR44936:SF10">
    <property type="entry name" value="SENSOR PROTEIN RSTB"/>
    <property type="match status" value="1"/>
</dbReference>
<feature type="compositionally biased region" description="Polar residues" evidence="7">
    <location>
        <begin position="379"/>
        <end position="389"/>
    </location>
</feature>
<dbReference type="PROSITE" id="PS50109">
    <property type="entry name" value="HIS_KIN"/>
    <property type="match status" value="1"/>
</dbReference>
<comment type="catalytic activity">
    <reaction evidence="1">
        <text>ATP + protein L-histidine = ADP + protein N-phospho-L-histidine.</text>
        <dbReference type="EC" id="2.7.13.3"/>
    </reaction>
</comment>
<dbReference type="AlphaFoldDB" id="A0AAV3SW72"/>
<evidence type="ECO:0000256" key="5">
    <source>
        <dbReference type="ARBA" id="ARBA00022777"/>
    </source>
</evidence>
<evidence type="ECO:0000256" key="4">
    <source>
        <dbReference type="ARBA" id="ARBA00022741"/>
    </source>
</evidence>
<dbReference type="InterPro" id="IPR050980">
    <property type="entry name" value="2C_sensor_his_kinase"/>
</dbReference>
<keyword evidence="8" id="KW-0472">Membrane</keyword>
<reference evidence="10" key="1">
    <citation type="journal article" date="2014" name="Int. J. Syst. Evol. Microbiol.">
        <title>Complete genome sequence of Corynebacterium casei LMG S-19264T (=DSM 44701T), isolated from a smear-ripened cheese.</title>
        <authorList>
            <consortium name="US DOE Joint Genome Institute (JGI-PGF)"/>
            <person name="Walter F."/>
            <person name="Albersmeier A."/>
            <person name="Kalinowski J."/>
            <person name="Ruckert C."/>
        </authorList>
    </citation>
    <scope>NUCLEOTIDE SEQUENCE</scope>
    <source>
        <strain evidence="10">JCM 14265</strain>
    </source>
</reference>
<feature type="transmembrane region" description="Helical" evidence="8">
    <location>
        <begin position="52"/>
        <end position="70"/>
    </location>
</feature>
<keyword evidence="6" id="KW-0067">ATP-binding</keyword>
<evidence type="ECO:0000256" key="6">
    <source>
        <dbReference type="ARBA" id="ARBA00022840"/>
    </source>
</evidence>
<keyword evidence="3" id="KW-0808">Transferase</keyword>
<name>A0AAV3SW72_9EURY</name>
<feature type="transmembrane region" description="Helical" evidence="8">
    <location>
        <begin position="20"/>
        <end position="40"/>
    </location>
</feature>
<organism evidence="10 11">
    <name type="scientific">Halorubrum ejinorense</name>
    <dbReference type="NCBI Taxonomy" id="425309"/>
    <lineage>
        <taxon>Archaea</taxon>
        <taxon>Methanobacteriati</taxon>
        <taxon>Methanobacteriota</taxon>
        <taxon>Stenosarchaea group</taxon>
        <taxon>Halobacteria</taxon>
        <taxon>Halobacteriales</taxon>
        <taxon>Haloferacaceae</taxon>
        <taxon>Halorubrum</taxon>
    </lineage>
</organism>
<dbReference type="Proteomes" id="UP001501425">
    <property type="component" value="Unassembled WGS sequence"/>
</dbReference>
<dbReference type="GO" id="GO:0005524">
    <property type="term" value="F:ATP binding"/>
    <property type="evidence" value="ECO:0007669"/>
    <property type="project" value="UniProtKB-KW"/>
</dbReference>
<proteinExistence type="predicted"/>
<evidence type="ECO:0000256" key="8">
    <source>
        <dbReference type="SAM" id="Phobius"/>
    </source>
</evidence>
<dbReference type="EC" id="2.7.13.3" evidence="2"/>
<evidence type="ECO:0000256" key="1">
    <source>
        <dbReference type="ARBA" id="ARBA00000085"/>
    </source>
</evidence>
<dbReference type="InterPro" id="IPR036890">
    <property type="entry name" value="HATPase_C_sf"/>
</dbReference>
<evidence type="ECO:0000259" key="9">
    <source>
        <dbReference type="PROSITE" id="PS50109"/>
    </source>
</evidence>
<dbReference type="SMART" id="SM00387">
    <property type="entry name" value="HATPase_c"/>
    <property type="match status" value="1"/>
</dbReference>
<keyword evidence="4" id="KW-0547">Nucleotide-binding</keyword>
<feature type="region of interest" description="Disordered" evidence="7">
    <location>
        <begin position="370"/>
        <end position="389"/>
    </location>
</feature>
<comment type="caution">
    <text evidence="10">The sequence shown here is derived from an EMBL/GenBank/DDBJ whole genome shotgun (WGS) entry which is preliminary data.</text>
</comment>
<gene>
    <name evidence="10" type="ORF">GCM10008994_28190</name>
</gene>
<dbReference type="EMBL" id="BAAADQ010000015">
    <property type="protein sequence ID" value="GAA0551610.1"/>
    <property type="molecule type" value="Genomic_DNA"/>
</dbReference>
<sequence length="389" mass="41383">MMSISTLWPVRIERLDTRYAHGGGLCVVTALLAFFGVGHVFRPISEPGSSGLKAGIITVLVALVFGTVGATNRRSGTDAQFRTAVRVGAAFGAYGFGIAALISAAHALGVGAALDWSFTVAMGGLAGLAVGIPIGDGYANLQREKRVASRRKARLQQGSRRMEILYRVARHNIRTEANIILGYTDLIEATGEHGPANEYTDTLRVHASRLEAISTNVHRLRRIWETSDETVETSIRSLTDRALSASGLSDAERLTLSLDDDAIVASHPFAHWALEEAVDNGLTHTESDTAVTVRTENRDGYVRLIVEDEGAGVPLIEVESLGNETESQLTHGQGLGLQVIYWATAGAGASLSITNRESGGTRVAMEFPVVRSEQPGPDSGSTAAPTPAR</sequence>
<feature type="transmembrane region" description="Helical" evidence="8">
    <location>
        <begin position="120"/>
        <end position="141"/>
    </location>
</feature>
<evidence type="ECO:0000256" key="3">
    <source>
        <dbReference type="ARBA" id="ARBA00022679"/>
    </source>
</evidence>
<evidence type="ECO:0000313" key="10">
    <source>
        <dbReference type="EMBL" id="GAA0551610.1"/>
    </source>
</evidence>
<dbReference type="InterPro" id="IPR005467">
    <property type="entry name" value="His_kinase_dom"/>
</dbReference>
<dbReference type="PANTHER" id="PTHR44936">
    <property type="entry name" value="SENSOR PROTEIN CREC"/>
    <property type="match status" value="1"/>
</dbReference>
<keyword evidence="8" id="KW-0812">Transmembrane</keyword>
<feature type="domain" description="Histidine kinase" evidence="9">
    <location>
        <begin position="168"/>
        <end position="371"/>
    </location>
</feature>
<evidence type="ECO:0000256" key="2">
    <source>
        <dbReference type="ARBA" id="ARBA00012438"/>
    </source>
</evidence>
<protein>
    <recommendedName>
        <fullName evidence="2">histidine kinase</fullName>
        <ecNumber evidence="2">2.7.13.3</ecNumber>
    </recommendedName>
</protein>
<keyword evidence="5" id="KW-0418">Kinase</keyword>
<keyword evidence="8" id="KW-1133">Transmembrane helix</keyword>
<dbReference type="InterPro" id="IPR003594">
    <property type="entry name" value="HATPase_dom"/>
</dbReference>
<dbReference type="Pfam" id="PF02518">
    <property type="entry name" value="HATPase_c"/>
    <property type="match status" value="1"/>
</dbReference>
<reference evidence="10" key="2">
    <citation type="submission" date="2023-12" db="EMBL/GenBank/DDBJ databases">
        <authorList>
            <person name="Sun Q."/>
            <person name="Inoue M."/>
        </authorList>
    </citation>
    <scope>NUCLEOTIDE SEQUENCE</scope>
    <source>
        <strain evidence="10">JCM 14265</strain>
    </source>
</reference>
<feature type="transmembrane region" description="Helical" evidence="8">
    <location>
        <begin position="91"/>
        <end position="114"/>
    </location>
</feature>
<dbReference type="SUPFAM" id="SSF55874">
    <property type="entry name" value="ATPase domain of HSP90 chaperone/DNA topoisomerase II/histidine kinase"/>
    <property type="match status" value="1"/>
</dbReference>
<evidence type="ECO:0000313" key="11">
    <source>
        <dbReference type="Proteomes" id="UP001501425"/>
    </source>
</evidence>
<dbReference type="GO" id="GO:0004673">
    <property type="term" value="F:protein histidine kinase activity"/>
    <property type="evidence" value="ECO:0007669"/>
    <property type="project" value="UniProtKB-EC"/>
</dbReference>
<accession>A0AAV3SW72</accession>
<dbReference type="Gene3D" id="1.10.287.130">
    <property type="match status" value="1"/>
</dbReference>
<evidence type="ECO:0000256" key="7">
    <source>
        <dbReference type="SAM" id="MobiDB-lite"/>
    </source>
</evidence>
<dbReference type="Gene3D" id="3.30.565.10">
    <property type="entry name" value="Histidine kinase-like ATPase, C-terminal domain"/>
    <property type="match status" value="1"/>
</dbReference>